<dbReference type="CDD" id="cd00067">
    <property type="entry name" value="GAL4"/>
    <property type="match status" value="1"/>
</dbReference>
<feature type="region of interest" description="Disordered" evidence="2">
    <location>
        <begin position="148"/>
        <end position="174"/>
    </location>
</feature>
<dbReference type="GO" id="GO:0000981">
    <property type="term" value="F:DNA-binding transcription factor activity, RNA polymerase II-specific"/>
    <property type="evidence" value="ECO:0007669"/>
    <property type="project" value="InterPro"/>
</dbReference>
<name>A0A139H0B7_9PEZI</name>
<dbReference type="PANTHER" id="PTHR47256:SF1">
    <property type="entry name" value="ZN(II)2CYS6 TRANSCRIPTION FACTOR (EUROFUNG)"/>
    <property type="match status" value="1"/>
</dbReference>
<evidence type="ECO:0000313" key="4">
    <source>
        <dbReference type="EMBL" id="KXS95851.1"/>
    </source>
</evidence>
<evidence type="ECO:0000313" key="5">
    <source>
        <dbReference type="Proteomes" id="UP000070133"/>
    </source>
</evidence>
<keyword evidence="5" id="KW-1185">Reference proteome</keyword>
<evidence type="ECO:0000259" key="3">
    <source>
        <dbReference type="PROSITE" id="PS50048"/>
    </source>
</evidence>
<dbReference type="InterPro" id="IPR001138">
    <property type="entry name" value="Zn2Cys6_DnaBD"/>
</dbReference>
<dbReference type="OrthoDB" id="3946596at2759"/>
<feature type="region of interest" description="Disordered" evidence="2">
    <location>
        <begin position="1"/>
        <end position="42"/>
    </location>
</feature>
<dbReference type="AlphaFoldDB" id="A0A139H0B7"/>
<dbReference type="InterPro" id="IPR036864">
    <property type="entry name" value="Zn2-C6_fun-type_DNA-bd_sf"/>
</dbReference>
<dbReference type="PROSITE" id="PS00463">
    <property type="entry name" value="ZN2_CY6_FUNGAL_1"/>
    <property type="match status" value="1"/>
</dbReference>
<sequence>MAAPVAGAIEAEGPIGSGSTSNRGQGPDAAETNISSPSGERVGGRKIVDVACWPCRKRKAKCSGGRPVCTSCTRRGVECSYEYDEGLTRVGSLRLKLHQSTSRAENLEYLYEQLRTRSDDEAALLLAIVRLGADIDKMVVQLKSAPDLSWAKGRNPPDISKLLGSEYSTPRQNG</sequence>
<comment type="caution">
    <text evidence="4">The sequence shown here is derived from an EMBL/GenBank/DDBJ whole genome shotgun (WGS) entry which is preliminary data.</text>
</comment>
<accession>A0A139H0B7</accession>
<evidence type="ECO:0000256" key="1">
    <source>
        <dbReference type="ARBA" id="ARBA00023242"/>
    </source>
</evidence>
<dbReference type="Proteomes" id="UP000070133">
    <property type="component" value="Unassembled WGS sequence"/>
</dbReference>
<feature type="domain" description="Zn(2)-C6 fungal-type" evidence="3">
    <location>
        <begin position="51"/>
        <end position="81"/>
    </location>
</feature>
<dbReference type="Gene3D" id="4.10.240.10">
    <property type="entry name" value="Zn(2)-C6 fungal-type DNA-binding domain"/>
    <property type="match status" value="1"/>
</dbReference>
<proteinExistence type="predicted"/>
<dbReference type="SMART" id="SM00066">
    <property type="entry name" value="GAL4"/>
    <property type="match status" value="1"/>
</dbReference>
<keyword evidence="1" id="KW-0539">Nucleus</keyword>
<reference evidence="4 5" key="1">
    <citation type="submission" date="2015-07" db="EMBL/GenBank/DDBJ databases">
        <title>Comparative genomics of the Sigatoka disease complex on banana suggests a link between parallel evolutionary changes in Pseudocercospora fijiensis and Pseudocercospora eumusae and increased virulence on the banana host.</title>
        <authorList>
            <person name="Chang T.-C."/>
            <person name="Salvucci A."/>
            <person name="Crous P.W."/>
            <person name="Stergiopoulos I."/>
        </authorList>
    </citation>
    <scope>NUCLEOTIDE SEQUENCE [LARGE SCALE GENOMIC DNA]</scope>
    <source>
        <strain evidence="4 5">CBS 114824</strain>
    </source>
</reference>
<protein>
    <recommendedName>
        <fullName evidence="3">Zn(2)-C6 fungal-type domain-containing protein</fullName>
    </recommendedName>
</protein>
<dbReference type="SUPFAM" id="SSF57701">
    <property type="entry name" value="Zn2/Cys6 DNA-binding domain"/>
    <property type="match status" value="1"/>
</dbReference>
<dbReference type="EMBL" id="LFZN01000196">
    <property type="protein sequence ID" value="KXS95851.1"/>
    <property type="molecule type" value="Genomic_DNA"/>
</dbReference>
<dbReference type="PANTHER" id="PTHR47256">
    <property type="entry name" value="ZN(II)2CYS6 TRANSCRIPTION FACTOR (EUROFUNG)-RELATED"/>
    <property type="match status" value="1"/>
</dbReference>
<dbReference type="PROSITE" id="PS50048">
    <property type="entry name" value="ZN2_CY6_FUNGAL_2"/>
    <property type="match status" value="1"/>
</dbReference>
<dbReference type="GO" id="GO:0008270">
    <property type="term" value="F:zinc ion binding"/>
    <property type="evidence" value="ECO:0007669"/>
    <property type="project" value="InterPro"/>
</dbReference>
<dbReference type="InterPro" id="IPR053187">
    <property type="entry name" value="Notoamide_regulator"/>
</dbReference>
<dbReference type="STRING" id="321146.A0A139H0B7"/>
<evidence type="ECO:0000256" key="2">
    <source>
        <dbReference type="SAM" id="MobiDB-lite"/>
    </source>
</evidence>
<gene>
    <name evidence="4" type="ORF">AC578_7882</name>
</gene>
<dbReference type="Pfam" id="PF00172">
    <property type="entry name" value="Zn_clus"/>
    <property type="match status" value="1"/>
</dbReference>
<organism evidence="4 5">
    <name type="scientific">Pseudocercospora eumusae</name>
    <dbReference type="NCBI Taxonomy" id="321146"/>
    <lineage>
        <taxon>Eukaryota</taxon>
        <taxon>Fungi</taxon>
        <taxon>Dikarya</taxon>
        <taxon>Ascomycota</taxon>
        <taxon>Pezizomycotina</taxon>
        <taxon>Dothideomycetes</taxon>
        <taxon>Dothideomycetidae</taxon>
        <taxon>Mycosphaerellales</taxon>
        <taxon>Mycosphaerellaceae</taxon>
        <taxon>Pseudocercospora</taxon>
    </lineage>
</organism>